<accession>A0AA35JM53</accession>
<name>A0AA35JM53_9SAUR</name>
<keyword evidence="2" id="KW-1185">Reference proteome</keyword>
<reference evidence="1" key="1">
    <citation type="submission" date="2022-12" db="EMBL/GenBank/DDBJ databases">
        <authorList>
            <person name="Alioto T."/>
            <person name="Alioto T."/>
            <person name="Gomez Garrido J."/>
        </authorList>
    </citation>
    <scope>NUCLEOTIDE SEQUENCE</scope>
</reference>
<dbReference type="Proteomes" id="UP001178461">
    <property type="component" value="Chromosome 1"/>
</dbReference>
<dbReference type="AlphaFoldDB" id="A0AA35JM53"/>
<sequence>MQHPRSTSCVEHSCIATSQRKDPKREYRRNILEDYKPVYFLQEGKLAEGLERSEALQLIQQRADPVIKDKKRDLMILVFNPKTA</sequence>
<dbReference type="EMBL" id="OX395126">
    <property type="protein sequence ID" value="CAI5762531.1"/>
    <property type="molecule type" value="Genomic_DNA"/>
</dbReference>
<protein>
    <submittedName>
        <fullName evidence="1">Uncharacterized protein</fullName>
    </submittedName>
</protein>
<gene>
    <name evidence="1" type="ORF">PODLI_1B022856</name>
</gene>
<proteinExistence type="predicted"/>
<evidence type="ECO:0000313" key="2">
    <source>
        <dbReference type="Proteomes" id="UP001178461"/>
    </source>
</evidence>
<organism evidence="1 2">
    <name type="scientific">Podarcis lilfordi</name>
    <name type="common">Lilford's wall lizard</name>
    <dbReference type="NCBI Taxonomy" id="74358"/>
    <lineage>
        <taxon>Eukaryota</taxon>
        <taxon>Metazoa</taxon>
        <taxon>Chordata</taxon>
        <taxon>Craniata</taxon>
        <taxon>Vertebrata</taxon>
        <taxon>Euteleostomi</taxon>
        <taxon>Lepidosauria</taxon>
        <taxon>Squamata</taxon>
        <taxon>Bifurcata</taxon>
        <taxon>Unidentata</taxon>
        <taxon>Episquamata</taxon>
        <taxon>Laterata</taxon>
        <taxon>Lacertibaenia</taxon>
        <taxon>Lacertidae</taxon>
        <taxon>Podarcis</taxon>
    </lineage>
</organism>
<evidence type="ECO:0000313" key="1">
    <source>
        <dbReference type="EMBL" id="CAI5762531.1"/>
    </source>
</evidence>